<keyword evidence="4" id="KW-0479">Metal-binding</keyword>
<dbReference type="Pfam" id="PF04055">
    <property type="entry name" value="Radical_SAM"/>
    <property type="match status" value="1"/>
</dbReference>
<accession>U3TEP5</accession>
<dbReference type="InterPro" id="IPR023885">
    <property type="entry name" value="4Fe4S-binding_SPASM_dom"/>
</dbReference>
<name>U3TEP5_9CREN</name>
<dbReference type="InterPro" id="IPR007197">
    <property type="entry name" value="rSAM"/>
</dbReference>
<keyword evidence="3" id="KW-0949">S-adenosyl-L-methionine</keyword>
<dbReference type="InterPro" id="IPR013785">
    <property type="entry name" value="Aldolase_TIM"/>
</dbReference>
<keyword evidence="9" id="KW-1185">Reference proteome</keyword>
<reference evidence="8 9" key="1">
    <citation type="journal article" date="2013" name="Appl. Environ. Microbiol.">
        <title>Variation of the Virus-Related Elements within Syntenic Genomes of the Hyperthermophilic Archaeon Aeropyrum.</title>
        <authorList>
            <person name="Daifuku T."/>
            <person name="Yoshida T."/>
            <person name="Kitamura T."/>
            <person name="Kawaichi S."/>
            <person name="Inoue T."/>
            <person name="Nomura K."/>
            <person name="Yoshida Y."/>
            <person name="Kuno S."/>
            <person name="Sako Y."/>
        </authorList>
    </citation>
    <scope>NUCLEOTIDE SEQUENCE [LARGE SCALE GENOMIC DNA]</scope>
    <source>
        <strain evidence="8 9">SY1</strain>
    </source>
</reference>
<sequence>MIPVTRMASGKGTVSTRIKGLRGRRPSSFADTMRPVVFWNITRACNLRCLHCYISAGPQPSPGELSTGEAIHVAEQLVEHGVPLVTLTGGEPLVRRDFWEIARALSGHETPKLALSSNGTLITREVAARLRRLGFSYVGISLDSVNPMVHDRIRGSPGAFKAALRGARNALEEGLDVGFRLTITRYNLEDAPKIIRFASEVGVPRVAIYVVDLLGRATPDLMPSPEDLRRAIDAILDESTRHQDRVEVLLVRANFAGVYLADRLARTRDEFLQLLSILGSHGDCGRRSISIYPDGTVRPCQFLEDVIVGDLRRQSLREILSTDNPLLKPFVTVGSMLRGPKCGECPFRGVCGGGSRMRALRTSGDFWGDDPLCFLDPRVIAERWGYSAG</sequence>
<evidence type="ECO:0000256" key="6">
    <source>
        <dbReference type="ARBA" id="ARBA00023014"/>
    </source>
</evidence>
<dbReference type="SFLD" id="SFLDG01386">
    <property type="entry name" value="main_SPASM_domain-containing"/>
    <property type="match status" value="1"/>
</dbReference>
<keyword evidence="6" id="KW-0411">Iron-sulfur</keyword>
<dbReference type="PATRIC" id="fig|1198449.6.peg.1046"/>
<dbReference type="SUPFAM" id="SSF102114">
    <property type="entry name" value="Radical SAM enzymes"/>
    <property type="match status" value="1"/>
</dbReference>
<dbReference type="SFLD" id="SFLDG01067">
    <property type="entry name" value="SPASM/twitch_domain_containing"/>
    <property type="match status" value="1"/>
</dbReference>
<dbReference type="Gene3D" id="3.20.20.70">
    <property type="entry name" value="Aldolase class I"/>
    <property type="match status" value="1"/>
</dbReference>
<gene>
    <name evidence="8" type="ORF">ACAM_1036</name>
</gene>
<evidence type="ECO:0000256" key="2">
    <source>
        <dbReference type="ARBA" id="ARBA00022485"/>
    </source>
</evidence>
<dbReference type="InterPro" id="IPR058240">
    <property type="entry name" value="rSAM_sf"/>
</dbReference>
<feature type="domain" description="Radical SAM core" evidence="7">
    <location>
        <begin position="31"/>
        <end position="245"/>
    </location>
</feature>
<dbReference type="AlphaFoldDB" id="U3TEP5"/>
<dbReference type="OrthoDB" id="30736at2157"/>
<dbReference type="SFLD" id="SFLDS00029">
    <property type="entry name" value="Radical_SAM"/>
    <property type="match status" value="1"/>
</dbReference>
<dbReference type="EMBL" id="AP012489">
    <property type="protein sequence ID" value="BAN90505.1"/>
    <property type="molecule type" value="Genomic_DNA"/>
</dbReference>
<evidence type="ECO:0000313" key="8">
    <source>
        <dbReference type="EMBL" id="BAN90505.1"/>
    </source>
</evidence>
<evidence type="ECO:0000259" key="7">
    <source>
        <dbReference type="PROSITE" id="PS51918"/>
    </source>
</evidence>
<dbReference type="eggNOG" id="arCOG00938">
    <property type="taxonomic scope" value="Archaea"/>
</dbReference>
<evidence type="ECO:0000256" key="1">
    <source>
        <dbReference type="ARBA" id="ARBA00001966"/>
    </source>
</evidence>
<dbReference type="KEGG" id="acj:ACAM_1036"/>
<dbReference type="PIRSF" id="PIRSF037420">
    <property type="entry name" value="PQQ_syn_pqqE"/>
    <property type="match status" value="1"/>
</dbReference>
<evidence type="ECO:0000256" key="5">
    <source>
        <dbReference type="ARBA" id="ARBA00023004"/>
    </source>
</evidence>
<dbReference type="GO" id="GO:0046872">
    <property type="term" value="F:metal ion binding"/>
    <property type="evidence" value="ECO:0007669"/>
    <property type="project" value="UniProtKB-KW"/>
</dbReference>
<dbReference type="Pfam" id="PF13186">
    <property type="entry name" value="SPASM"/>
    <property type="match status" value="1"/>
</dbReference>
<dbReference type="CDD" id="cd01335">
    <property type="entry name" value="Radical_SAM"/>
    <property type="match status" value="1"/>
</dbReference>
<dbReference type="Proteomes" id="UP000016887">
    <property type="component" value="Chromosome"/>
</dbReference>
<dbReference type="SMART" id="SM00729">
    <property type="entry name" value="Elp3"/>
    <property type="match status" value="1"/>
</dbReference>
<comment type="cofactor">
    <cofactor evidence="1">
        <name>[4Fe-4S] cluster</name>
        <dbReference type="ChEBI" id="CHEBI:49883"/>
    </cofactor>
</comment>
<dbReference type="NCBIfam" id="TIGR04085">
    <property type="entry name" value="rSAM_more_4Fe4S"/>
    <property type="match status" value="1"/>
</dbReference>
<dbReference type="GO" id="GO:0051539">
    <property type="term" value="F:4 iron, 4 sulfur cluster binding"/>
    <property type="evidence" value="ECO:0007669"/>
    <property type="project" value="UniProtKB-KW"/>
</dbReference>
<proteinExistence type="predicted"/>
<dbReference type="InterPro" id="IPR006638">
    <property type="entry name" value="Elp3/MiaA/NifB-like_rSAM"/>
</dbReference>
<evidence type="ECO:0000313" key="9">
    <source>
        <dbReference type="Proteomes" id="UP000016887"/>
    </source>
</evidence>
<protein>
    <submittedName>
        <fullName evidence="8">PqqE-like protein</fullName>
    </submittedName>
</protein>
<dbReference type="PROSITE" id="PS51918">
    <property type="entry name" value="RADICAL_SAM"/>
    <property type="match status" value="1"/>
</dbReference>
<evidence type="ECO:0000256" key="3">
    <source>
        <dbReference type="ARBA" id="ARBA00022691"/>
    </source>
</evidence>
<dbReference type="GO" id="GO:0006783">
    <property type="term" value="P:heme biosynthetic process"/>
    <property type="evidence" value="ECO:0007669"/>
    <property type="project" value="TreeGrafter"/>
</dbReference>
<dbReference type="STRING" id="1198449.ACAM_1036"/>
<dbReference type="InterPro" id="IPR050377">
    <property type="entry name" value="Radical_SAM_PqqE_MftC-like"/>
</dbReference>
<organism evidence="8 9">
    <name type="scientific">Aeropyrum camini SY1 = JCM 12091</name>
    <dbReference type="NCBI Taxonomy" id="1198449"/>
    <lineage>
        <taxon>Archaea</taxon>
        <taxon>Thermoproteota</taxon>
        <taxon>Thermoprotei</taxon>
        <taxon>Desulfurococcales</taxon>
        <taxon>Desulfurococcaceae</taxon>
        <taxon>Aeropyrum</taxon>
    </lineage>
</organism>
<dbReference type="PANTHER" id="PTHR11228:SF7">
    <property type="entry name" value="PQQA PEPTIDE CYCLASE"/>
    <property type="match status" value="1"/>
</dbReference>
<dbReference type="PANTHER" id="PTHR11228">
    <property type="entry name" value="RADICAL SAM DOMAIN PROTEIN"/>
    <property type="match status" value="1"/>
</dbReference>
<dbReference type="InterPro" id="IPR017200">
    <property type="entry name" value="PqqE-like"/>
</dbReference>
<keyword evidence="2" id="KW-0004">4Fe-4S</keyword>
<dbReference type="GO" id="GO:0003824">
    <property type="term" value="F:catalytic activity"/>
    <property type="evidence" value="ECO:0007669"/>
    <property type="project" value="InterPro"/>
</dbReference>
<keyword evidence="5" id="KW-0408">Iron</keyword>
<evidence type="ECO:0000256" key="4">
    <source>
        <dbReference type="ARBA" id="ARBA00022723"/>
    </source>
</evidence>